<evidence type="ECO:0000259" key="1">
    <source>
        <dbReference type="Pfam" id="PF10536"/>
    </source>
</evidence>
<protein>
    <recommendedName>
        <fullName evidence="1">Aminotransferase-like plant mobile domain-containing protein</fullName>
    </recommendedName>
</protein>
<evidence type="ECO:0000313" key="3">
    <source>
        <dbReference type="Proteomes" id="UP000289738"/>
    </source>
</evidence>
<organism evidence="2 3">
    <name type="scientific">Arachis hypogaea</name>
    <name type="common">Peanut</name>
    <dbReference type="NCBI Taxonomy" id="3818"/>
    <lineage>
        <taxon>Eukaryota</taxon>
        <taxon>Viridiplantae</taxon>
        <taxon>Streptophyta</taxon>
        <taxon>Embryophyta</taxon>
        <taxon>Tracheophyta</taxon>
        <taxon>Spermatophyta</taxon>
        <taxon>Magnoliopsida</taxon>
        <taxon>eudicotyledons</taxon>
        <taxon>Gunneridae</taxon>
        <taxon>Pentapetalae</taxon>
        <taxon>rosids</taxon>
        <taxon>fabids</taxon>
        <taxon>Fabales</taxon>
        <taxon>Fabaceae</taxon>
        <taxon>Papilionoideae</taxon>
        <taxon>50 kb inversion clade</taxon>
        <taxon>dalbergioids sensu lato</taxon>
        <taxon>Dalbergieae</taxon>
        <taxon>Pterocarpus clade</taxon>
        <taxon>Arachis</taxon>
    </lineage>
</organism>
<dbReference type="Pfam" id="PF10536">
    <property type="entry name" value="PMD"/>
    <property type="match status" value="1"/>
</dbReference>
<gene>
    <name evidence="2" type="ORF">Ahy_B01g053823</name>
</gene>
<dbReference type="EMBL" id="SDMP01000011">
    <property type="protein sequence ID" value="RYR29447.1"/>
    <property type="molecule type" value="Genomic_DNA"/>
</dbReference>
<dbReference type="Proteomes" id="UP000289738">
    <property type="component" value="Chromosome B01"/>
</dbReference>
<feature type="domain" description="Aminotransferase-like plant mobile" evidence="1">
    <location>
        <begin position="1"/>
        <end position="117"/>
    </location>
</feature>
<reference evidence="2 3" key="1">
    <citation type="submission" date="2019-01" db="EMBL/GenBank/DDBJ databases">
        <title>Sequencing of cultivated peanut Arachis hypogaea provides insights into genome evolution and oil improvement.</title>
        <authorList>
            <person name="Chen X."/>
        </authorList>
    </citation>
    <scope>NUCLEOTIDE SEQUENCE [LARGE SCALE GENOMIC DNA]</scope>
    <source>
        <strain evidence="3">cv. Fuhuasheng</strain>
        <tissue evidence="2">Leaves</tissue>
    </source>
</reference>
<dbReference type="AlphaFoldDB" id="A0A445ASN9"/>
<sequence>MLLFGTILFGDKFGTAIHWNFLPLLCDVSSIGEFSWESACLAHLYKSLCKTSRFDWKKVDGPLILLLTWPWIRLPFLTLIPVNPWFFLLANSWHNWERTDRLYRFHSLAHFRKSLDKL</sequence>
<comment type="caution">
    <text evidence="2">The sequence shown here is derived from an EMBL/GenBank/DDBJ whole genome shotgun (WGS) entry which is preliminary data.</text>
</comment>
<accession>A0A445ASN9</accession>
<dbReference type="PANTHER" id="PTHR46033:SF8">
    <property type="entry name" value="PROTEIN MAINTENANCE OF MERISTEMS-LIKE"/>
    <property type="match status" value="1"/>
</dbReference>
<proteinExistence type="predicted"/>
<dbReference type="InterPro" id="IPR019557">
    <property type="entry name" value="AminoTfrase-like_pln_mobile"/>
</dbReference>
<keyword evidence="3" id="KW-1185">Reference proteome</keyword>
<dbReference type="InterPro" id="IPR044824">
    <property type="entry name" value="MAIN-like"/>
</dbReference>
<dbReference type="PANTHER" id="PTHR46033">
    <property type="entry name" value="PROTEIN MAIN-LIKE 2"/>
    <property type="match status" value="1"/>
</dbReference>
<name>A0A445ASN9_ARAHY</name>
<evidence type="ECO:0000313" key="2">
    <source>
        <dbReference type="EMBL" id="RYR29447.1"/>
    </source>
</evidence>
<dbReference type="GO" id="GO:0010073">
    <property type="term" value="P:meristem maintenance"/>
    <property type="evidence" value="ECO:0007669"/>
    <property type="project" value="InterPro"/>
</dbReference>